<accession>A0A1E3PIB4</accession>
<evidence type="ECO:0000256" key="2">
    <source>
        <dbReference type="ARBA" id="ARBA00022729"/>
    </source>
</evidence>
<keyword evidence="5" id="KW-1185">Reference proteome</keyword>
<keyword evidence="2" id="KW-0732">Signal</keyword>
<evidence type="ECO:0000256" key="3">
    <source>
        <dbReference type="SAM" id="Phobius"/>
    </source>
</evidence>
<dbReference type="PANTHER" id="PTHR28023:SF1">
    <property type="entry name" value="UPF0357 PROTEIN YCL012C"/>
    <property type="match status" value="1"/>
</dbReference>
<evidence type="ECO:0000313" key="5">
    <source>
        <dbReference type="Proteomes" id="UP000095009"/>
    </source>
</evidence>
<name>A0A1E3PIB4_9ASCO</name>
<evidence type="ECO:0000313" key="4">
    <source>
        <dbReference type="EMBL" id="ODQ64682.1"/>
    </source>
</evidence>
<dbReference type="InterPro" id="IPR018559">
    <property type="entry name" value="DUF2015"/>
</dbReference>
<evidence type="ECO:0000256" key="1">
    <source>
        <dbReference type="ARBA" id="ARBA00008325"/>
    </source>
</evidence>
<dbReference type="Pfam" id="PF09435">
    <property type="entry name" value="DUF2015"/>
    <property type="match status" value="1"/>
</dbReference>
<comment type="similarity">
    <text evidence="1">Belongs to the UPF0357 family.</text>
</comment>
<sequence>MYESTFADDYAWHFYVFIGVVILIGAYWTRARWSYHAVRFVPILSSYRPLSLSSESFQNDIQLGLSSANFDLETNVNNHDPRAGLDDQSKQAIQNLMDENDDYTFDRARLVYSQQKMLLNEIDQDGMPRDPKAIFFNTGR</sequence>
<dbReference type="OrthoDB" id="447314at2759"/>
<dbReference type="PANTHER" id="PTHR28023">
    <property type="entry name" value="UPF0357 PROTEIN YCL012C"/>
    <property type="match status" value="1"/>
</dbReference>
<protein>
    <submittedName>
        <fullName evidence="4">Uncharacterized protein</fullName>
    </submittedName>
</protein>
<dbReference type="AlphaFoldDB" id="A0A1E3PIB4"/>
<proteinExistence type="inferred from homology"/>
<keyword evidence="3" id="KW-1133">Transmembrane helix</keyword>
<dbReference type="Proteomes" id="UP000095009">
    <property type="component" value="Unassembled WGS sequence"/>
</dbReference>
<dbReference type="EMBL" id="KV454411">
    <property type="protein sequence ID" value="ODQ64682.1"/>
    <property type="molecule type" value="Genomic_DNA"/>
</dbReference>
<gene>
    <name evidence="4" type="ORF">NADFUDRAFT_52311</name>
</gene>
<feature type="transmembrane region" description="Helical" evidence="3">
    <location>
        <begin position="12"/>
        <end position="29"/>
    </location>
</feature>
<organism evidence="4 5">
    <name type="scientific">Nadsonia fulvescens var. elongata DSM 6958</name>
    <dbReference type="NCBI Taxonomy" id="857566"/>
    <lineage>
        <taxon>Eukaryota</taxon>
        <taxon>Fungi</taxon>
        <taxon>Dikarya</taxon>
        <taxon>Ascomycota</taxon>
        <taxon>Saccharomycotina</taxon>
        <taxon>Dipodascomycetes</taxon>
        <taxon>Dipodascales</taxon>
        <taxon>Dipodascales incertae sedis</taxon>
        <taxon>Nadsonia</taxon>
    </lineage>
</organism>
<reference evidence="4 5" key="1">
    <citation type="journal article" date="2016" name="Proc. Natl. Acad. Sci. U.S.A.">
        <title>Comparative genomics of biotechnologically important yeasts.</title>
        <authorList>
            <person name="Riley R."/>
            <person name="Haridas S."/>
            <person name="Wolfe K.H."/>
            <person name="Lopes M.R."/>
            <person name="Hittinger C.T."/>
            <person name="Goeker M."/>
            <person name="Salamov A.A."/>
            <person name="Wisecaver J.H."/>
            <person name="Long T.M."/>
            <person name="Calvey C.H."/>
            <person name="Aerts A.L."/>
            <person name="Barry K.W."/>
            <person name="Choi C."/>
            <person name="Clum A."/>
            <person name="Coughlan A.Y."/>
            <person name="Deshpande S."/>
            <person name="Douglass A.P."/>
            <person name="Hanson S.J."/>
            <person name="Klenk H.-P."/>
            <person name="LaButti K.M."/>
            <person name="Lapidus A."/>
            <person name="Lindquist E.A."/>
            <person name="Lipzen A.M."/>
            <person name="Meier-Kolthoff J.P."/>
            <person name="Ohm R.A."/>
            <person name="Otillar R.P."/>
            <person name="Pangilinan J.L."/>
            <person name="Peng Y."/>
            <person name="Rokas A."/>
            <person name="Rosa C.A."/>
            <person name="Scheuner C."/>
            <person name="Sibirny A.A."/>
            <person name="Slot J.C."/>
            <person name="Stielow J.B."/>
            <person name="Sun H."/>
            <person name="Kurtzman C.P."/>
            <person name="Blackwell M."/>
            <person name="Grigoriev I.V."/>
            <person name="Jeffries T.W."/>
        </authorList>
    </citation>
    <scope>NUCLEOTIDE SEQUENCE [LARGE SCALE GENOMIC DNA]</scope>
    <source>
        <strain evidence="4 5">DSM 6958</strain>
    </source>
</reference>
<keyword evidence="3" id="KW-0472">Membrane</keyword>
<keyword evidence="3" id="KW-0812">Transmembrane</keyword>